<dbReference type="Pfam" id="PF00245">
    <property type="entry name" value="Alk_phosphatase"/>
    <property type="match status" value="2"/>
</dbReference>
<dbReference type="GO" id="GO:0004035">
    <property type="term" value="F:alkaline phosphatase activity"/>
    <property type="evidence" value="ECO:0007669"/>
    <property type="project" value="UniProtKB-EC"/>
</dbReference>
<dbReference type="GO" id="GO:0098552">
    <property type="term" value="C:side of membrane"/>
    <property type="evidence" value="ECO:0007669"/>
    <property type="project" value="UniProtKB-KW"/>
</dbReference>
<dbReference type="GO" id="GO:0005886">
    <property type="term" value="C:plasma membrane"/>
    <property type="evidence" value="ECO:0007669"/>
    <property type="project" value="UniProtKB-SubCell"/>
</dbReference>
<keyword evidence="20" id="KW-1185">Reference proteome</keyword>
<evidence type="ECO:0000256" key="16">
    <source>
        <dbReference type="RuleBase" id="RU003946"/>
    </source>
</evidence>
<dbReference type="EMBL" id="JAATIS010004040">
    <property type="protein sequence ID" value="KAG2462806.1"/>
    <property type="molecule type" value="Genomic_DNA"/>
</dbReference>
<reference evidence="19 20" key="1">
    <citation type="journal article" date="2021" name="Cell">
        <title>Tracing the genetic footprints of vertebrate landing in non-teleost ray-finned fishes.</title>
        <authorList>
            <person name="Bi X."/>
            <person name="Wang K."/>
            <person name="Yang L."/>
            <person name="Pan H."/>
            <person name="Jiang H."/>
            <person name="Wei Q."/>
            <person name="Fang M."/>
            <person name="Yu H."/>
            <person name="Zhu C."/>
            <person name="Cai Y."/>
            <person name="He Y."/>
            <person name="Gan X."/>
            <person name="Zeng H."/>
            <person name="Yu D."/>
            <person name="Zhu Y."/>
            <person name="Jiang H."/>
            <person name="Qiu Q."/>
            <person name="Yang H."/>
            <person name="Zhang Y.E."/>
            <person name="Wang W."/>
            <person name="Zhu M."/>
            <person name="He S."/>
            <person name="Zhang G."/>
        </authorList>
    </citation>
    <scope>NUCLEOTIDE SEQUENCE [LARGE SCALE GENOMIC DNA]</scope>
    <source>
        <strain evidence="19">Bchr_013</strain>
    </source>
</reference>
<accession>A0A8X8BP98</accession>
<evidence type="ECO:0000256" key="1">
    <source>
        <dbReference type="ARBA" id="ARBA00004609"/>
    </source>
</evidence>
<evidence type="ECO:0000256" key="7">
    <source>
        <dbReference type="ARBA" id="ARBA00022723"/>
    </source>
</evidence>
<dbReference type="InterPro" id="IPR018299">
    <property type="entry name" value="Alkaline_phosphatase_AS"/>
</dbReference>
<dbReference type="PROSITE" id="PS00123">
    <property type="entry name" value="ALKALINE_PHOSPHATASE"/>
    <property type="match status" value="1"/>
</dbReference>
<organism evidence="19 20">
    <name type="scientific">Polypterus senegalus</name>
    <name type="common">Senegal bichir</name>
    <dbReference type="NCBI Taxonomy" id="55291"/>
    <lineage>
        <taxon>Eukaryota</taxon>
        <taxon>Metazoa</taxon>
        <taxon>Chordata</taxon>
        <taxon>Craniata</taxon>
        <taxon>Vertebrata</taxon>
        <taxon>Euteleostomi</taxon>
        <taxon>Actinopterygii</taxon>
        <taxon>Polypteriformes</taxon>
        <taxon>Polypteridae</taxon>
        <taxon>Polypterus</taxon>
    </lineage>
</organism>
<evidence type="ECO:0000256" key="11">
    <source>
        <dbReference type="ARBA" id="ARBA00023136"/>
    </source>
</evidence>
<comment type="subunit">
    <text evidence="3">Homodimer.</text>
</comment>
<evidence type="ECO:0000256" key="12">
    <source>
        <dbReference type="ARBA" id="ARBA00023180"/>
    </source>
</evidence>
<evidence type="ECO:0000256" key="13">
    <source>
        <dbReference type="ARBA" id="ARBA00023288"/>
    </source>
</evidence>
<dbReference type="SMART" id="SM00098">
    <property type="entry name" value="alkPPc"/>
    <property type="match status" value="2"/>
</dbReference>
<feature type="binding site" evidence="15">
    <location>
        <position position="572"/>
    </location>
    <ligand>
        <name>Mg(2+)</name>
        <dbReference type="ChEBI" id="CHEBI:18420"/>
    </ligand>
</feature>
<evidence type="ECO:0000256" key="3">
    <source>
        <dbReference type="ARBA" id="ARBA00011738"/>
    </source>
</evidence>
<evidence type="ECO:0000313" key="19">
    <source>
        <dbReference type="EMBL" id="KAG2462806.1"/>
    </source>
</evidence>
<feature type="binding site" evidence="15">
    <location>
        <position position="776"/>
    </location>
    <ligand>
        <name>Zn(2+)</name>
        <dbReference type="ChEBI" id="CHEBI:29105"/>
        <label>2</label>
    </ligand>
</feature>
<comment type="similarity">
    <text evidence="2 16">Belongs to the alkaline phosphatase family.</text>
</comment>
<dbReference type="PANTHER" id="PTHR11596:SF76">
    <property type="entry name" value="ALKALINE PHOSPHATASE"/>
    <property type="match status" value="1"/>
</dbReference>
<dbReference type="AlphaFoldDB" id="A0A8X8BP98"/>
<sequence length="1147" mass="126677">MWDLSSLNVCSSDSERLPKFWYDAASSRIQRSLRYENSVNTARNIILLIGDGMGLSTILSTRILKGQLQGQSGEEYSLAMDSFQHTSLSKVIMGGGRQHMSPQGTPDIEYPNENRYQGQRLDGLNLIDKWREMKGTKNATYVWHRDQLDKVDPERTDYLMGKVSSKGLFEPGDLAYELERNSSTDPSIVEMVDKAVRILRKNTRGFFLFVEGGKIDQGHHSGRAKFALYEAMLLDNAIERALELTDASETLTVVSSDHSHTLSLGGYTDRGNPIFAYMAEAKEQHLSFLFDVEVQGCLSNFRFLYPTGFAPQVSDVDGMPYTSLLYANGPGFRVVNGQRSNPQNHSISHKDYTQQAAVPLVEETHAGEDVPVYAQGPWSHLFKGTNEDVFIAHAMAYAACIGPYSSRCGQIPKVPTTAIKPSEEDPGYWRSWAQSTLLNALHLHRNENVAKNIVFFLGDGMGITTITAARILKGQLENKNGEQTVLTFEAFPHVALSKTYNTDFQISDSASTATAILCGVKTNMNIVGISAAGRNGVCRSQRGNEITSILKWAKDEGKSVGIVTTTRVQHGTPAAAYAHSASRKWYSDSDMPSSAKKDGCKDIAYQLVFNMDIDVVIGGGRKYMTPRGTRDPEYPNDLKSRGKRDDKLDLIAEWQKRRAGQAAYYVWNKEDFDRVDVNGTDALLALFEPGDLRYELERDSTMDPSLPEMTKKAISILQKNPKGFFLLVEGGRIDQGHHASQAAMALHETVMLDRAVEVALALTKEEDTLTVVSADHSHGFVFTGYPFRGSSILGKSPLFGRDNLPYTTLLYGNGPGYKVENNSRPDIRKMDTGSKDYVQQSAVPVDSETHGGEDVAIFAHGPMAHLFHGVHEQNYIPHALAYAACIGISQVVKDHVTKPTAMAQGRVAHLIEWKGWCKPMDSPLALESDFNSYSDLSEGEQEARFAAGVAEQFAIAEAKLRAWSSVDGDDSNDDSYDEDFTTMSEATNSADTAGPYPHYLRDLLHSHVCQQLSVRQGSCEQDCESPHALSPDTICSSLCSLEDHPLLKDLGSPTDLATKLFRALHGGEELLSKLQRSGESAFRSLGHLICEDSSYSVSYESCFSPEDEVDTVYKEDSAYPVRRKVSDVASSGVVSLDDDEEEENEAD</sequence>
<keyword evidence="5" id="KW-1003">Cell membrane</keyword>
<keyword evidence="9 15" id="KW-0862">Zinc</keyword>
<dbReference type="InterPro" id="IPR017850">
    <property type="entry name" value="Alkaline_phosphatase_core_sf"/>
</dbReference>
<evidence type="ECO:0000256" key="6">
    <source>
        <dbReference type="ARBA" id="ARBA00022622"/>
    </source>
</evidence>
<feature type="binding site" evidence="15">
    <location>
        <position position="734"/>
    </location>
    <ligand>
        <name>Zn(2+)</name>
        <dbReference type="ChEBI" id="CHEBI:29105"/>
        <label>2</label>
    </ligand>
</feature>
<dbReference type="FunFam" id="3.40.720.10:FF:000008">
    <property type="entry name" value="Alkaline phosphatase"/>
    <property type="match status" value="1"/>
</dbReference>
<keyword evidence="6" id="KW-0336">GPI-anchor</keyword>
<feature type="binding site" evidence="15">
    <location>
        <position position="775"/>
    </location>
    <ligand>
        <name>Zn(2+)</name>
        <dbReference type="ChEBI" id="CHEBI:29105"/>
        <label>2</label>
    </ligand>
</feature>
<feature type="non-terminal residue" evidence="19">
    <location>
        <position position="1"/>
    </location>
</feature>
<evidence type="ECO:0000256" key="4">
    <source>
        <dbReference type="ARBA" id="ARBA00012647"/>
    </source>
</evidence>
<dbReference type="Proteomes" id="UP000886611">
    <property type="component" value="Unassembled WGS sequence"/>
</dbReference>
<feature type="binding site" evidence="15">
    <location>
        <position position="850"/>
    </location>
    <ligand>
        <name>Zn(2+)</name>
        <dbReference type="ChEBI" id="CHEBI:29105"/>
        <label>2</label>
    </ligand>
</feature>
<feature type="binding site" evidence="15">
    <location>
        <position position="570"/>
    </location>
    <ligand>
        <name>Mg(2+)</name>
        <dbReference type="ChEBI" id="CHEBI:18420"/>
    </ligand>
</feature>
<evidence type="ECO:0000256" key="5">
    <source>
        <dbReference type="ARBA" id="ARBA00022475"/>
    </source>
</evidence>
<feature type="compositionally biased region" description="Acidic residues" evidence="18">
    <location>
        <begin position="1136"/>
        <end position="1147"/>
    </location>
</feature>
<comment type="subcellular location">
    <subcellularLocation>
        <location evidence="1">Cell membrane</location>
        <topology evidence="1">Lipid-anchor</topology>
        <topology evidence="1">GPI-anchor</topology>
    </subcellularLocation>
</comment>
<comment type="cofactor">
    <cofactor evidence="15">
        <name>Zn(2+)</name>
        <dbReference type="ChEBI" id="CHEBI:29105"/>
    </cofactor>
    <text evidence="15">Binds 2 Zn(2+) ions.</text>
</comment>
<proteinExistence type="inferred from homology"/>
<dbReference type="InterPro" id="IPR001952">
    <property type="entry name" value="Alkaline_phosphatase"/>
</dbReference>
<keyword evidence="7 15" id="KW-0479">Metal-binding</keyword>
<dbReference type="PANTHER" id="PTHR11596">
    <property type="entry name" value="ALKALINE PHOSPHATASE"/>
    <property type="match status" value="1"/>
</dbReference>
<keyword evidence="13" id="KW-0449">Lipoprotein</keyword>
<name>A0A8X8BP98_POLSE</name>
<dbReference type="EC" id="3.1.3.1" evidence="4 17"/>
<feature type="binding site" evidence="15">
    <location>
        <position position="459"/>
    </location>
    <ligand>
        <name>Mg(2+)</name>
        <dbReference type="ChEBI" id="CHEBI:18420"/>
    </ligand>
</feature>
<keyword evidence="8 17" id="KW-0378">Hydrolase</keyword>
<feature type="active site" description="Phosphoserine intermediate" evidence="14">
    <location>
        <position position="509"/>
    </location>
</feature>
<protein>
    <recommendedName>
        <fullName evidence="4 17">Alkaline phosphatase</fullName>
        <ecNumber evidence="4 17">3.1.3.1</ecNumber>
    </recommendedName>
</protein>
<evidence type="ECO:0000256" key="8">
    <source>
        <dbReference type="ARBA" id="ARBA00022801"/>
    </source>
</evidence>
<evidence type="ECO:0000256" key="14">
    <source>
        <dbReference type="PIRSR" id="PIRSR601952-1"/>
    </source>
</evidence>
<evidence type="ECO:0000256" key="17">
    <source>
        <dbReference type="RuleBase" id="RU003947"/>
    </source>
</evidence>
<feature type="non-terminal residue" evidence="19">
    <location>
        <position position="1147"/>
    </location>
</feature>
<evidence type="ECO:0000256" key="2">
    <source>
        <dbReference type="ARBA" id="ARBA00005984"/>
    </source>
</evidence>
<dbReference type="PRINTS" id="PR00113">
    <property type="entry name" value="ALKPHPHTASE"/>
</dbReference>
<keyword evidence="12" id="KW-0325">Glycoprotein</keyword>
<feature type="binding site" evidence="15">
    <location>
        <position position="738"/>
    </location>
    <ligand>
        <name>Zn(2+)</name>
        <dbReference type="ChEBI" id="CHEBI:29105"/>
        <label>2</label>
    </ligand>
</feature>
<dbReference type="CDD" id="cd16012">
    <property type="entry name" value="ALP"/>
    <property type="match status" value="1"/>
</dbReference>
<feature type="binding site" evidence="15">
    <location>
        <position position="459"/>
    </location>
    <ligand>
        <name>Zn(2+)</name>
        <dbReference type="ChEBI" id="CHEBI:29105"/>
        <label>2</label>
    </ligand>
</feature>
<comment type="caution">
    <text evidence="19">The sequence shown here is derived from an EMBL/GenBank/DDBJ whole genome shotgun (WGS) entry which is preliminary data.</text>
</comment>
<evidence type="ECO:0000313" key="20">
    <source>
        <dbReference type="Proteomes" id="UP000886611"/>
    </source>
</evidence>
<evidence type="ECO:0000256" key="9">
    <source>
        <dbReference type="ARBA" id="ARBA00022833"/>
    </source>
</evidence>
<feature type="binding site" evidence="15">
    <location>
        <position position="729"/>
    </location>
    <ligand>
        <name>Mg(2+)</name>
        <dbReference type="ChEBI" id="CHEBI:18420"/>
    </ligand>
</feature>
<evidence type="ECO:0000256" key="18">
    <source>
        <dbReference type="SAM" id="MobiDB-lite"/>
    </source>
</evidence>
<dbReference type="SUPFAM" id="SSF53649">
    <property type="entry name" value="Alkaline phosphatase-like"/>
    <property type="match status" value="2"/>
</dbReference>
<keyword evidence="11" id="KW-0472">Membrane</keyword>
<keyword evidence="10 15" id="KW-0460">Magnesium</keyword>
<dbReference type="GO" id="GO:0046872">
    <property type="term" value="F:metal ion binding"/>
    <property type="evidence" value="ECO:0007669"/>
    <property type="project" value="UniProtKB-KW"/>
</dbReference>
<evidence type="ECO:0000256" key="15">
    <source>
        <dbReference type="PIRSR" id="PIRSR601952-2"/>
    </source>
</evidence>
<dbReference type="Gene3D" id="3.40.720.10">
    <property type="entry name" value="Alkaline Phosphatase, subunit A"/>
    <property type="match status" value="3"/>
</dbReference>
<comment type="cofactor">
    <cofactor evidence="15">
        <name>Mg(2+)</name>
        <dbReference type="ChEBI" id="CHEBI:18420"/>
    </cofactor>
    <text evidence="15">Binds 1 Mg(2+) ion.</text>
</comment>
<feature type="region of interest" description="Disordered" evidence="18">
    <location>
        <begin position="1125"/>
        <end position="1147"/>
    </location>
</feature>
<gene>
    <name evidence="19" type="primary">Alpl</name>
    <name evidence="19" type="ORF">GTO96_0001166</name>
</gene>
<comment type="catalytic activity">
    <reaction evidence="17">
        <text>a phosphate monoester + H2O = an alcohol + phosphate</text>
        <dbReference type="Rhea" id="RHEA:15017"/>
        <dbReference type="ChEBI" id="CHEBI:15377"/>
        <dbReference type="ChEBI" id="CHEBI:30879"/>
        <dbReference type="ChEBI" id="CHEBI:43474"/>
        <dbReference type="ChEBI" id="CHEBI:67140"/>
        <dbReference type="EC" id="3.1.3.1"/>
    </reaction>
</comment>
<evidence type="ECO:0000256" key="10">
    <source>
        <dbReference type="ARBA" id="ARBA00022842"/>
    </source>
</evidence>